<dbReference type="RefSeq" id="WP_160772794.1">
    <property type="nucleotide sequence ID" value="NZ_WTYV01000006.1"/>
</dbReference>
<protein>
    <submittedName>
        <fullName evidence="1">Uncharacterized protein</fullName>
    </submittedName>
</protein>
<comment type="caution">
    <text evidence="1">The sequence shown here is derived from an EMBL/GenBank/DDBJ whole genome shotgun (WGS) entry which is preliminary data.</text>
</comment>
<evidence type="ECO:0000313" key="1">
    <source>
        <dbReference type="EMBL" id="MXO72863.1"/>
    </source>
</evidence>
<gene>
    <name evidence="1" type="ORF">GRI99_14620</name>
</gene>
<dbReference type="AlphaFoldDB" id="A0A844Z4V4"/>
<dbReference type="OrthoDB" id="8395907at2"/>
<organism evidence="1 2">
    <name type="scientific">Alteraurantiacibacter buctensis</name>
    <dbReference type="NCBI Taxonomy" id="1503981"/>
    <lineage>
        <taxon>Bacteria</taxon>
        <taxon>Pseudomonadati</taxon>
        <taxon>Pseudomonadota</taxon>
        <taxon>Alphaproteobacteria</taxon>
        <taxon>Sphingomonadales</taxon>
        <taxon>Erythrobacteraceae</taxon>
        <taxon>Alteraurantiacibacter</taxon>
    </lineage>
</organism>
<dbReference type="Proteomes" id="UP000466966">
    <property type="component" value="Unassembled WGS sequence"/>
</dbReference>
<proteinExistence type="predicted"/>
<reference evidence="1 2" key="1">
    <citation type="submission" date="2019-12" db="EMBL/GenBank/DDBJ databases">
        <title>Genomic-based taxomic classification of the family Erythrobacteraceae.</title>
        <authorList>
            <person name="Xu L."/>
        </authorList>
    </citation>
    <scope>NUCLEOTIDE SEQUENCE [LARGE SCALE GENOMIC DNA]</scope>
    <source>
        <strain evidence="1 2">M0322</strain>
    </source>
</reference>
<name>A0A844Z4V4_9SPHN</name>
<dbReference type="EMBL" id="WTYV01000006">
    <property type="protein sequence ID" value="MXO72863.1"/>
    <property type="molecule type" value="Genomic_DNA"/>
</dbReference>
<sequence>MTETEVAEADAPRVFPPEAISMRQARLALLGAGLLATVDQAIVAMPGVEGEAARIEWEYAQEVRRDSPLIAALGPVLGLTAEQIDGLFVAGAAL</sequence>
<evidence type="ECO:0000313" key="2">
    <source>
        <dbReference type="Proteomes" id="UP000466966"/>
    </source>
</evidence>
<accession>A0A844Z4V4</accession>
<keyword evidence="2" id="KW-1185">Reference proteome</keyword>